<evidence type="ECO:0000313" key="2">
    <source>
        <dbReference type="EMBL" id="MEX4005835.1"/>
    </source>
</evidence>
<name>A0ABV3WMF4_9HYPH</name>
<evidence type="ECO:0000256" key="1">
    <source>
        <dbReference type="SAM" id="Phobius"/>
    </source>
</evidence>
<evidence type="ECO:0000313" key="3">
    <source>
        <dbReference type="Proteomes" id="UP001559025"/>
    </source>
</evidence>
<protein>
    <submittedName>
        <fullName evidence="2">DUF3329 domain-containing protein</fullName>
    </submittedName>
</protein>
<feature type="transmembrane region" description="Helical" evidence="1">
    <location>
        <begin position="12"/>
        <end position="29"/>
    </location>
</feature>
<keyword evidence="3" id="KW-1185">Reference proteome</keyword>
<dbReference type="Proteomes" id="UP001559025">
    <property type="component" value="Unassembled WGS sequence"/>
</dbReference>
<dbReference type="RefSeq" id="WP_173188874.1">
    <property type="nucleotide sequence ID" value="NZ_CBDDTD010000001.1"/>
</dbReference>
<feature type="transmembrane region" description="Helical" evidence="1">
    <location>
        <begin position="35"/>
        <end position="54"/>
    </location>
</feature>
<comment type="caution">
    <text evidence="2">The sequence shown here is derived from an EMBL/GenBank/DDBJ whole genome shotgun (WGS) entry which is preliminary data.</text>
</comment>
<keyword evidence="1" id="KW-1133">Transmembrane helix</keyword>
<reference evidence="2 3" key="1">
    <citation type="submission" date="2024-01" db="EMBL/GenBank/DDBJ databases">
        <title>New evidence supports the origin of RcGTA from prophage.</title>
        <authorList>
            <person name="Xu Y."/>
            <person name="Liu B."/>
            <person name="Chen F."/>
        </authorList>
    </citation>
    <scope>NUCLEOTIDE SEQUENCE [LARGE SCALE GENOMIC DNA]</scope>
    <source>
        <strain evidence="2 3">CBW1107-2</strain>
    </source>
</reference>
<sequence>MNGNDFFRPLWLRVGIVLACFGWAVLELVNGQTGWAMLAGAVGAYGVWSFLIAYEPPSKE</sequence>
<keyword evidence="1" id="KW-0472">Membrane</keyword>
<dbReference type="EMBL" id="JAZHFV010000001">
    <property type="protein sequence ID" value="MEX4005835.1"/>
    <property type="molecule type" value="Genomic_DNA"/>
</dbReference>
<proteinExistence type="predicted"/>
<organism evidence="2 3">
    <name type="scientific">Neoaquamicrobium sediminum</name>
    <dbReference type="NCBI Taxonomy" id="1849104"/>
    <lineage>
        <taxon>Bacteria</taxon>
        <taxon>Pseudomonadati</taxon>
        <taxon>Pseudomonadota</taxon>
        <taxon>Alphaproteobacteria</taxon>
        <taxon>Hyphomicrobiales</taxon>
        <taxon>Phyllobacteriaceae</taxon>
        <taxon>Neoaquamicrobium</taxon>
    </lineage>
</organism>
<keyword evidence="1" id="KW-0812">Transmembrane</keyword>
<accession>A0ABV3WMF4</accession>
<gene>
    <name evidence="2" type="ORF">V1479_00885</name>
</gene>